<sequence>MCDSGQFIFRKEIKCSLCGTSPSARTDEYSDDYDYCRECALEIFGQEIFSESFEEEGI</sequence>
<dbReference type="AlphaFoldDB" id="A0A0F9KS32"/>
<evidence type="ECO:0000313" key="1">
    <source>
        <dbReference type="EMBL" id="KKM77611.1"/>
    </source>
</evidence>
<dbReference type="EMBL" id="LAZR01008617">
    <property type="protein sequence ID" value="KKM77611.1"/>
    <property type="molecule type" value="Genomic_DNA"/>
</dbReference>
<organism evidence="1">
    <name type="scientific">marine sediment metagenome</name>
    <dbReference type="NCBI Taxonomy" id="412755"/>
    <lineage>
        <taxon>unclassified sequences</taxon>
        <taxon>metagenomes</taxon>
        <taxon>ecological metagenomes</taxon>
    </lineage>
</organism>
<comment type="caution">
    <text evidence="1">The sequence shown here is derived from an EMBL/GenBank/DDBJ whole genome shotgun (WGS) entry which is preliminary data.</text>
</comment>
<proteinExistence type="predicted"/>
<protein>
    <submittedName>
        <fullName evidence="1">Uncharacterized protein</fullName>
    </submittedName>
</protein>
<gene>
    <name evidence="1" type="ORF">LCGC14_1368270</name>
</gene>
<name>A0A0F9KS32_9ZZZZ</name>
<reference evidence="1" key="1">
    <citation type="journal article" date="2015" name="Nature">
        <title>Complex archaea that bridge the gap between prokaryotes and eukaryotes.</title>
        <authorList>
            <person name="Spang A."/>
            <person name="Saw J.H."/>
            <person name="Jorgensen S.L."/>
            <person name="Zaremba-Niedzwiedzka K."/>
            <person name="Martijn J."/>
            <person name="Lind A.E."/>
            <person name="van Eijk R."/>
            <person name="Schleper C."/>
            <person name="Guy L."/>
            <person name="Ettema T.J."/>
        </authorList>
    </citation>
    <scope>NUCLEOTIDE SEQUENCE</scope>
</reference>
<accession>A0A0F9KS32</accession>